<dbReference type="CDD" id="cd11614">
    <property type="entry name" value="SAF_CpaB_FlgA_like"/>
    <property type="match status" value="1"/>
</dbReference>
<proteinExistence type="inferred from homology"/>
<dbReference type="GO" id="GO:0042597">
    <property type="term" value="C:periplasmic space"/>
    <property type="evidence" value="ECO:0007669"/>
    <property type="project" value="UniProtKB-SubCell"/>
</dbReference>
<dbReference type="InterPro" id="IPR017585">
    <property type="entry name" value="SAF_FlgA"/>
</dbReference>
<feature type="chain" id="PRO_5038159075" description="Flagella basal body P-ring formation protein FlgA" evidence="1">
    <location>
        <begin position="33"/>
        <end position="162"/>
    </location>
</feature>
<dbReference type="InterPro" id="IPR039246">
    <property type="entry name" value="Flagellar_FlgA"/>
</dbReference>
<dbReference type="RefSeq" id="WP_188912584.1">
    <property type="nucleotide sequence ID" value="NZ_BMMF01000005.1"/>
</dbReference>
<feature type="domain" description="Flagella basal body P-ring formation protein FlgA SAF" evidence="2">
    <location>
        <begin position="40"/>
        <end position="159"/>
    </location>
</feature>
<accession>A0A917V462</accession>
<dbReference type="Pfam" id="PF13144">
    <property type="entry name" value="ChapFlgA"/>
    <property type="match status" value="1"/>
</dbReference>
<sequence>MPLSTRHRRARARSALLAVAALAAAASAPALAAGPVTLPVPTITIYPGETIKDTVIVERDFPASTGDLAVIREARALVGKVARRTLLPGRVVPQNAVEDAKLVVRGETTQVVFAADGLVISTLVTPLENGGAGDRVRARNLDSGLVIVGIVQDDGSLRVGAP</sequence>
<organism evidence="3 4">
    <name type="scientific">Salinarimonas ramus</name>
    <dbReference type="NCBI Taxonomy" id="690164"/>
    <lineage>
        <taxon>Bacteria</taxon>
        <taxon>Pseudomonadati</taxon>
        <taxon>Pseudomonadota</taxon>
        <taxon>Alphaproteobacteria</taxon>
        <taxon>Hyphomicrobiales</taxon>
        <taxon>Salinarimonadaceae</taxon>
        <taxon>Salinarimonas</taxon>
    </lineage>
</organism>
<dbReference type="Proteomes" id="UP000600449">
    <property type="component" value="Unassembled WGS sequence"/>
</dbReference>
<dbReference type="EMBL" id="BMMF01000005">
    <property type="protein sequence ID" value="GGK34361.1"/>
    <property type="molecule type" value="Genomic_DNA"/>
</dbReference>
<evidence type="ECO:0000256" key="1">
    <source>
        <dbReference type="RuleBase" id="RU362063"/>
    </source>
</evidence>
<dbReference type="PANTHER" id="PTHR36307:SF1">
    <property type="entry name" value="FLAGELLA BASAL BODY P-RING FORMATION PROTEIN FLGA"/>
    <property type="match status" value="1"/>
</dbReference>
<keyword evidence="1" id="KW-0732">Signal</keyword>
<comment type="caution">
    <text evidence="3">The sequence shown here is derived from an EMBL/GenBank/DDBJ whole genome shotgun (WGS) entry which is preliminary data.</text>
</comment>
<comment type="similarity">
    <text evidence="1">Belongs to the FlgA family.</text>
</comment>
<dbReference type="AlphaFoldDB" id="A0A917V462"/>
<dbReference type="NCBIfam" id="TIGR03170">
    <property type="entry name" value="flgA_cterm"/>
    <property type="match status" value="1"/>
</dbReference>
<dbReference type="Gene3D" id="2.30.30.760">
    <property type="match status" value="1"/>
</dbReference>
<comment type="function">
    <text evidence="1">Involved in the assembly process of the P-ring formation. It may associate with FlgF on the rod constituting a structure essential for the P-ring assembly or may act as a modulator protein for the P-ring assembly.</text>
</comment>
<dbReference type="PANTHER" id="PTHR36307">
    <property type="entry name" value="FLAGELLA BASAL BODY P-RING FORMATION PROTEIN FLGA"/>
    <property type="match status" value="1"/>
</dbReference>
<dbReference type="GO" id="GO:0044780">
    <property type="term" value="P:bacterial-type flagellum assembly"/>
    <property type="evidence" value="ECO:0007669"/>
    <property type="project" value="InterPro"/>
</dbReference>
<evidence type="ECO:0000313" key="3">
    <source>
        <dbReference type="EMBL" id="GGK34361.1"/>
    </source>
</evidence>
<gene>
    <name evidence="3" type="ORF">GCM10011322_21380</name>
</gene>
<evidence type="ECO:0000259" key="2">
    <source>
        <dbReference type="Pfam" id="PF13144"/>
    </source>
</evidence>
<feature type="signal peptide" evidence="1">
    <location>
        <begin position="1"/>
        <end position="32"/>
    </location>
</feature>
<evidence type="ECO:0000313" key="4">
    <source>
        <dbReference type="Proteomes" id="UP000600449"/>
    </source>
</evidence>
<comment type="subcellular location">
    <subcellularLocation>
        <location evidence="1">Periplasm</location>
    </subcellularLocation>
</comment>
<keyword evidence="1" id="KW-0574">Periplasm</keyword>
<reference evidence="3 4" key="1">
    <citation type="journal article" date="2014" name="Int. J. Syst. Evol. Microbiol.">
        <title>Complete genome sequence of Corynebacterium casei LMG S-19264T (=DSM 44701T), isolated from a smear-ripened cheese.</title>
        <authorList>
            <consortium name="US DOE Joint Genome Institute (JGI-PGF)"/>
            <person name="Walter F."/>
            <person name="Albersmeier A."/>
            <person name="Kalinowski J."/>
            <person name="Ruckert C."/>
        </authorList>
    </citation>
    <scope>NUCLEOTIDE SEQUENCE [LARGE SCALE GENOMIC DNA]</scope>
    <source>
        <strain evidence="3 4">CGMCC 1.9161</strain>
    </source>
</reference>
<name>A0A917V462_9HYPH</name>
<keyword evidence="1" id="KW-1005">Bacterial flagellum biogenesis</keyword>
<keyword evidence="4" id="KW-1185">Reference proteome</keyword>
<protein>
    <recommendedName>
        <fullName evidence="1">Flagella basal body P-ring formation protein FlgA</fullName>
    </recommendedName>
</protein>